<evidence type="ECO:0000259" key="4">
    <source>
        <dbReference type="SMART" id="SM00470"/>
    </source>
</evidence>
<gene>
    <name evidence="5" type="ORF">SAMN04488011_11181</name>
</gene>
<reference evidence="6" key="1">
    <citation type="submission" date="2016-10" db="EMBL/GenBank/DDBJ databases">
        <authorList>
            <person name="Varghese N."/>
            <person name="Submissions S."/>
        </authorList>
    </citation>
    <scope>NUCLEOTIDE SEQUENCE [LARGE SCALE GENOMIC DNA]</scope>
    <source>
        <strain evidence="6">DSM 26893</strain>
    </source>
</reference>
<dbReference type="AlphaFoldDB" id="A0A1H8LT32"/>
<dbReference type="InterPro" id="IPR003115">
    <property type="entry name" value="ParB_N"/>
</dbReference>
<evidence type="ECO:0000256" key="1">
    <source>
        <dbReference type="ARBA" id="ARBA00006295"/>
    </source>
</evidence>
<dbReference type="GO" id="GO:0005694">
    <property type="term" value="C:chromosome"/>
    <property type="evidence" value="ECO:0007669"/>
    <property type="project" value="TreeGrafter"/>
</dbReference>
<dbReference type="SUPFAM" id="SSF109709">
    <property type="entry name" value="KorB DNA-binding domain-like"/>
    <property type="match status" value="1"/>
</dbReference>
<dbReference type="FunFam" id="1.10.10.2830:FF:000001">
    <property type="entry name" value="Chromosome partitioning protein ParB"/>
    <property type="match status" value="1"/>
</dbReference>
<evidence type="ECO:0000313" key="6">
    <source>
        <dbReference type="Proteomes" id="UP000199372"/>
    </source>
</evidence>
<accession>A0A1H8LT32</accession>
<dbReference type="CDD" id="cd16406">
    <property type="entry name" value="ParB_N_like"/>
    <property type="match status" value="1"/>
</dbReference>
<feature type="domain" description="ParB-like N-terminal" evidence="4">
    <location>
        <begin position="13"/>
        <end position="114"/>
    </location>
</feature>
<dbReference type="PANTHER" id="PTHR33375:SF7">
    <property type="entry name" value="CHROMOSOME 2-PARTITIONING PROTEIN PARB-RELATED"/>
    <property type="match status" value="1"/>
</dbReference>
<dbReference type="SUPFAM" id="SSF110849">
    <property type="entry name" value="ParB/Sulfiredoxin"/>
    <property type="match status" value="1"/>
</dbReference>
<protein>
    <submittedName>
        <fullName evidence="5">Chromosome partitioning protein, ParB family</fullName>
    </submittedName>
</protein>
<dbReference type="GO" id="GO:0007059">
    <property type="term" value="P:chromosome segregation"/>
    <property type="evidence" value="ECO:0007669"/>
    <property type="project" value="TreeGrafter"/>
</dbReference>
<dbReference type="Pfam" id="PF02195">
    <property type="entry name" value="ParB_N"/>
    <property type="match status" value="1"/>
</dbReference>
<evidence type="ECO:0000256" key="2">
    <source>
        <dbReference type="SAM" id="Coils"/>
    </source>
</evidence>
<proteinExistence type="inferred from homology"/>
<dbReference type="SMART" id="SM00470">
    <property type="entry name" value="ParB"/>
    <property type="match status" value="1"/>
</dbReference>
<dbReference type="FunFam" id="3.90.1530.30:FF:000002">
    <property type="entry name" value="Chromosome partitioning protein ParB"/>
    <property type="match status" value="1"/>
</dbReference>
<dbReference type="Gene3D" id="1.10.10.2830">
    <property type="match status" value="1"/>
</dbReference>
<feature type="region of interest" description="Disordered" evidence="3">
    <location>
        <begin position="383"/>
        <end position="434"/>
    </location>
</feature>
<name>A0A1H8LT32_9RHOB</name>
<feature type="coiled-coil region" evidence="2">
    <location>
        <begin position="307"/>
        <end position="334"/>
    </location>
</feature>
<feature type="compositionally biased region" description="Acidic residues" evidence="3">
    <location>
        <begin position="665"/>
        <end position="676"/>
    </location>
</feature>
<comment type="similarity">
    <text evidence="1">Belongs to the ParB family.</text>
</comment>
<evidence type="ECO:0000256" key="3">
    <source>
        <dbReference type="SAM" id="MobiDB-lite"/>
    </source>
</evidence>
<dbReference type="Gene3D" id="3.90.1530.30">
    <property type="match status" value="1"/>
</dbReference>
<keyword evidence="6" id="KW-1185">Reference proteome</keyword>
<feature type="compositionally biased region" description="Acidic residues" evidence="3">
    <location>
        <begin position="400"/>
        <end position="411"/>
    </location>
</feature>
<feature type="region of interest" description="Disordered" evidence="3">
    <location>
        <begin position="638"/>
        <end position="683"/>
    </location>
</feature>
<dbReference type="PANTHER" id="PTHR33375">
    <property type="entry name" value="CHROMOSOME-PARTITIONING PROTEIN PARB-RELATED"/>
    <property type="match status" value="1"/>
</dbReference>
<dbReference type="InterPro" id="IPR036086">
    <property type="entry name" value="ParB/Sulfiredoxin_sf"/>
</dbReference>
<dbReference type="Proteomes" id="UP000199372">
    <property type="component" value="Unassembled WGS sequence"/>
</dbReference>
<dbReference type="InterPro" id="IPR050336">
    <property type="entry name" value="Chromosome_partition/occlusion"/>
</dbReference>
<keyword evidence="2" id="KW-0175">Coiled coil</keyword>
<dbReference type="RefSeq" id="WP_091846692.1">
    <property type="nucleotide sequence ID" value="NZ_FOCM01000011.1"/>
</dbReference>
<evidence type="ECO:0000313" key="5">
    <source>
        <dbReference type="EMBL" id="SEO08271.1"/>
    </source>
</evidence>
<dbReference type="OrthoDB" id="9813122at2"/>
<sequence>MTAKTKITLSASRDIPFDKLRLSQANVRHIKAGVSIEELAEDIARRTLLASLTVRPLLDDNGAETDLYEIPAGGRRFRALELLVKQKRLNKTAPVPCIVRTDGIAEEDSLAENIQRAPLHPLDQFRAFQAMRERGTGEEEIAAAFFVSTGVVKQRLKLASVAPVLLDLYAEDDMTLEQLMAFTVNPDHERQEQVWAAIAQGYSKEPYTIRRMLTEATVRASDKRACFVGLEAYEEAGGAILRDLFQSDDGGWLQDAGLLDRMVAEGLNDAAAEIAAEGWKWVETAPDFAYGHSFGLRRLIGDPMEPTDEETVAYEALKAEFDRLEEQYDSTEELPDAVDARLGEIEDAMEAYRDRPLSFDAEEMARAGVFVSLDHDGTLRIERGYVRPEDEVPIEQPEAGSEDPDASEADGDAAMSQGTETPEPDDAPEEDGIKPLPDRLVAELTAHRTLALRNALAGDPDLAFRAALHAMCLKLFYRYAPDSCLEIDAKSVGFGAQAPGLAESASAQAIDTRHESWAAQLPKASDDLWDALAGFDAESRSALFAHCVGLTVNAIDEAYHRRPGALAHADRIAQATGLDMATAGWRPTVDTYLGRVTKARILEAVAEAKGSAQAQLIDHLKKPEMAGEAETLLADSGWVPEPLRTPNADVAETAAEDGERAIDPNAEDGDDGDEPTDALQAAE</sequence>
<dbReference type="EMBL" id="FOCM01000011">
    <property type="protein sequence ID" value="SEO08271.1"/>
    <property type="molecule type" value="Genomic_DNA"/>
</dbReference>
<organism evidence="5 6">
    <name type="scientific">Palleronia pelagia</name>
    <dbReference type="NCBI Taxonomy" id="387096"/>
    <lineage>
        <taxon>Bacteria</taxon>
        <taxon>Pseudomonadati</taxon>
        <taxon>Pseudomonadota</taxon>
        <taxon>Alphaproteobacteria</taxon>
        <taxon>Rhodobacterales</taxon>
        <taxon>Roseobacteraceae</taxon>
        <taxon>Palleronia</taxon>
    </lineage>
</organism>